<comment type="caution">
    <text evidence="1">The sequence shown here is derived from an EMBL/GenBank/DDBJ whole genome shotgun (WGS) entry which is preliminary data.</text>
</comment>
<name>A0ACC2JDZ3_9PEZI</name>
<gene>
    <name evidence="1" type="ORF">O1611_g7949</name>
</gene>
<reference evidence="1" key="1">
    <citation type="submission" date="2022-12" db="EMBL/GenBank/DDBJ databases">
        <title>Genome Sequence of Lasiodiplodia mahajangana.</title>
        <authorList>
            <person name="Buettner E."/>
        </authorList>
    </citation>
    <scope>NUCLEOTIDE SEQUENCE</scope>
    <source>
        <strain evidence="1">VT137</strain>
    </source>
</reference>
<dbReference type="EMBL" id="JAPUUL010002225">
    <property type="protein sequence ID" value="KAJ8125689.1"/>
    <property type="molecule type" value="Genomic_DNA"/>
</dbReference>
<keyword evidence="2" id="KW-1185">Reference proteome</keyword>
<protein>
    <submittedName>
        <fullName evidence="1">Uncharacterized protein</fullName>
    </submittedName>
</protein>
<dbReference type="Proteomes" id="UP001153332">
    <property type="component" value="Unassembled WGS sequence"/>
</dbReference>
<accession>A0ACC2JDZ3</accession>
<sequence length="338" mass="37941">MSSGRGLKLNSGYSIPVVGLGTWQSSPNEVAKAVEFALRCGYRHIDAAACYGNETEVGQGIRASGVPRREIFVTSKLWNTHHKSQDVEEALDETLKNLGMGYLDLYLIHWPVSFKKGSGFKDLWPVDPDTGAIHVIDVPDAETWRAMESLVKKGKVRSIGVSNFTRERIESLLKTAEIMPAVNQIEAHPYLQQPALLDWLKSQDIVAQAYSHTGNNIYGKPKAVDDAIVVRIARELGRQPTQVLIQWAIQRGMVVLPKSVTPSRIKANFEDFELPQDAFEEITRLDRHARYNFPLRLGVNIFGEHDEETLKRGVQDLIKATREKSVNDLYEAHKNAKA</sequence>
<evidence type="ECO:0000313" key="2">
    <source>
        <dbReference type="Proteomes" id="UP001153332"/>
    </source>
</evidence>
<evidence type="ECO:0000313" key="1">
    <source>
        <dbReference type="EMBL" id="KAJ8125689.1"/>
    </source>
</evidence>
<proteinExistence type="predicted"/>
<organism evidence="1 2">
    <name type="scientific">Lasiodiplodia mahajangana</name>
    <dbReference type="NCBI Taxonomy" id="1108764"/>
    <lineage>
        <taxon>Eukaryota</taxon>
        <taxon>Fungi</taxon>
        <taxon>Dikarya</taxon>
        <taxon>Ascomycota</taxon>
        <taxon>Pezizomycotina</taxon>
        <taxon>Dothideomycetes</taxon>
        <taxon>Dothideomycetes incertae sedis</taxon>
        <taxon>Botryosphaeriales</taxon>
        <taxon>Botryosphaeriaceae</taxon>
        <taxon>Lasiodiplodia</taxon>
    </lineage>
</organism>